<dbReference type="PROSITE" id="PS00463">
    <property type="entry name" value="ZN2_CY6_FUNGAL_1"/>
    <property type="match status" value="1"/>
</dbReference>
<sequence length="403" mass="44942">MLRRSHKKSRAGCLECKRRHVKCDEQRPKCIICTLSERDCSYASPTQPSQATSMADNEAASSIGDRVGISPPGSVSGSASSIPGDAAPVPGVPLPELGHPSSYLSTDVNTAHMELIIRFKFSDHAPEMNEELHDFSSKLLFRCALQAPYLMHQMLAVCARRLAVLFPERSSFFFEHAMHLQTRAISIYNETAAKVQIDQNNCSALLLYCSLLSRHLLADLLAKRDTNFDGFLDRYLQFLSISGGLKGVSVSAWDLLLESDIRHLVLWAIGISQSPPLGNHCDYLRHLISEASSLDLVSKDACRKAVDYLQVGFDRILGNDVRNERYLMIFMPAAVPSEFTDLLVQRRQEAIAVMGHWALYLHLSREVWHVADSGAHLLKSIATYLGPDWGHWLSWPLSVLAQN</sequence>
<dbReference type="PANTHER" id="PTHR47784">
    <property type="entry name" value="STEROL UPTAKE CONTROL PROTEIN 2"/>
    <property type="match status" value="1"/>
</dbReference>
<evidence type="ECO:0000259" key="3">
    <source>
        <dbReference type="PROSITE" id="PS50048"/>
    </source>
</evidence>
<proteinExistence type="predicted"/>
<evidence type="ECO:0000256" key="2">
    <source>
        <dbReference type="SAM" id="MobiDB-lite"/>
    </source>
</evidence>
<dbReference type="PROSITE" id="PS50048">
    <property type="entry name" value="ZN2_CY6_FUNGAL_2"/>
    <property type="match status" value="1"/>
</dbReference>
<name>A0AAN7ARZ9_9PEZI</name>
<dbReference type="SUPFAM" id="SSF57701">
    <property type="entry name" value="Zn2/Cys6 DNA-binding domain"/>
    <property type="match status" value="1"/>
</dbReference>
<dbReference type="CDD" id="cd00067">
    <property type="entry name" value="GAL4"/>
    <property type="match status" value="1"/>
</dbReference>
<reference evidence="4" key="2">
    <citation type="submission" date="2023-05" db="EMBL/GenBank/DDBJ databases">
        <authorList>
            <consortium name="Lawrence Berkeley National Laboratory"/>
            <person name="Steindorff A."/>
            <person name="Hensen N."/>
            <person name="Bonometti L."/>
            <person name="Westerberg I."/>
            <person name="Brannstrom I.O."/>
            <person name="Guillou S."/>
            <person name="Cros-Aarteil S."/>
            <person name="Calhoun S."/>
            <person name="Haridas S."/>
            <person name="Kuo A."/>
            <person name="Mondo S."/>
            <person name="Pangilinan J."/>
            <person name="Riley R."/>
            <person name="Labutti K."/>
            <person name="Andreopoulos B."/>
            <person name="Lipzen A."/>
            <person name="Chen C."/>
            <person name="Yanf M."/>
            <person name="Daum C."/>
            <person name="Ng V."/>
            <person name="Clum A."/>
            <person name="Ohm R."/>
            <person name="Martin F."/>
            <person name="Silar P."/>
            <person name="Natvig D."/>
            <person name="Lalanne C."/>
            <person name="Gautier V."/>
            <person name="Ament-Velasquez S.L."/>
            <person name="Kruys A."/>
            <person name="Hutchinson M.I."/>
            <person name="Powell A.J."/>
            <person name="Barry K."/>
            <person name="Miller A.N."/>
            <person name="Grigoriev I.V."/>
            <person name="Debuchy R."/>
            <person name="Gladieux P."/>
            <person name="Thoren M.H."/>
            <person name="Johannesson H."/>
        </authorList>
    </citation>
    <scope>NUCLEOTIDE SEQUENCE</scope>
    <source>
        <strain evidence="4">CBS 315.58</strain>
    </source>
</reference>
<dbReference type="InterPro" id="IPR001138">
    <property type="entry name" value="Zn2Cys6_DnaBD"/>
</dbReference>
<feature type="domain" description="Zn(2)-C6 fungal-type" evidence="3">
    <location>
        <begin position="12"/>
        <end position="42"/>
    </location>
</feature>
<dbReference type="EMBL" id="MU863973">
    <property type="protein sequence ID" value="KAK4196959.1"/>
    <property type="molecule type" value="Genomic_DNA"/>
</dbReference>
<feature type="region of interest" description="Disordered" evidence="2">
    <location>
        <begin position="44"/>
        <end position="91"/>
    </location>
</feature>
<evidence type="ECO:0000313" key="4">
    <source>
        <dbReference type="EMBL" id="KAK4196959.1"/>
    </source>
</evidence>
<feature type="compositionally biased region" description="Low complexity" evidence="2">
    <location>
        <begin position="67"/>
        <end position="84"/>
    </location>
</feature>
<gene>
    <name evidence="4" type="ORF">QBC40DRAFT_342360</name>
</gene>
<reference evidence="4" key="1">
    <citation type="journal article" date="2023" name="Mol. Phylogenet. Evol.">
        <title>Genome-scale phylogeny and comparative genomics of the fungal order Sordariales.</title>
        <authorList>
            <person name="Hensen N."/>
            <person name="Bonometti L."/>
            <person name="Westerberg I."/>
            <person name="Brannstrom I.O."/>
            <person name="Guillou S."/>
            <person name="Cros-Aarteil S."/>
            <person name="Calhoun S."/>
            <person name="Haridas S."/>
            <person name="Kuo A."/>
            <person name="Mondo S."/>
            <person name="Pangilinan J."/>
            <person name="Riley R."/>
            <person name="LaButti K."/>
            <person name="Andreopoulos B."/>
            <person name="Lipzen A."/>
            <person name="Chen C."/>
            <person name="Yan M."/>
            <person name="Daum C."/>
            <person name="Ng V."/>
            <person name="Clum A."/>
            <person name="Steindorff A."/>
            <person name="Ohm R.A."/>
            <person name="Martin F."/>
            <person name="Silar P."/>
            <person name="Natvig D.O."/>
            <person name="Lalanne C."/>
            <person name="Gautier V."/>
            <person name="Ament-Velasquez S.L."/>
            <person name="Kruys A."/>
            <person name="Hutchinson M.I."/>
            <person name="Powell A.J."/>
            <person name="Barry K."/>
            <person name="Miller A.N."/>
            <person name="Grigoriev I.V."/>
            <person name="Debuchy R."/>
            <person name="Gladieux P."/>
            <person name="Hiltunen Thoren M."/>
            <person name="Johannesson H."/>
        </authorList>
    </citation>
    <scope>NUCLEOTIDE SEQUENCE</scope>
    <source>
        <strain evidence="4">CBS 315.58</strain>
    </source>
</reference>
<dbReference type="GO" id="GO:0008270">
    <property type="term" value="F:zinc ion binding"/>
    <property type="evidence" value="ECO:0007669"/>
    <property type="project" value="InterPro"/>
</dbReference>
<dbReference type="Gene3D" id="4.10.240.10">
    <property type="entry name" value="Zn(2)-C6 fungal-type DNA-binding domain"/>
    <property type="match status" value="1"/>
</dbReference>
<feature type="compositionally biased region" description="Polar residues" evidence="2">
    <location>
        <begin position="44"/>
        <end position="55"/>
    </location>
</feature>
<dbReference type="SMART" id="SM00066">
    <property type="entry name" value="GAL4"/>
    <property type="match status" value="1"/>
</dbReference>
<dbReference type="PANTHER" id="PTHR47784:SF4">
    <property type="entry name" value="ZN(II)2CYS6 TRANSCRIPTION FACTOR (EUROFUNG)"/>
    <property type="match status" value="1"/>
</dbReference>
<dbReference type="Pfam" id="PF00172">
    <property type="entry name" value="Zn_clus"/>
    <property type="match status" value="1"/>
</dbReference>
<dbReference type="GO" id="GO:0001228">
    <property type="term" value="F:DNA-binding transcription activator activity, RNA polymerase II-specific"/>
    <property type="evidence" value="ECO:0007669"/>
    <property type="project" value="TreeGrafter"/>
</dbReference>
<evidence type="ECO:0000313" key="5">
    <source>
        <dbReference type="Proteomes" id="UP001303160"/>
    </source>
</evidence>
<dbReference type="InterPro" id="IPR036864">
    <property type="entry name" value="Zn2-C6_fun-type_DNA-bd_sf"/>
</dbReference>
<dbReference type="Proteomes" id="UP001303160">
    <property type="component" value="Unassembled WGS sequence"/>
</dbReference>
<organism evidence="4 5">
    <name type="scientific">Triangularia verruculosa</name>
    <dbReference type="NCBI Taxonomy" id="2587418"/>
    <lineage>
        <taxon>Eukaryota</taxon>
        <taxon>Fungi</taxon>
        <taxon>Dikarya</taxon>
        <taxon>Ascomycota</taxon>
        <taxon>Pezizomycotina</taxon>
        <taxon>Sordariomycetes</taxon>
        <taxon>Sordariomycetidae</taxon>
        <taxon>Sordariales</taxon>
        <taxon>Podosporaceae</taxon>
        <taxon>Triangularia</taxon>
    </lineage>
</organism>
<evidence type="ECO:0000256" key="1">
    <source>
        <dbReference type="ARBA" id="ARBA00023242"/>
    </source>
</evidence>
<protein>
    <recommendedName>
        <fullName evidence="3">Zn(2)-C6 fungal-type domain-containing protein</fullName>
    </recommendedName>
</protein>
<keyword evidence="1" id="KW-0539">Nucleus</keyword>
<comment type="caution">
    <text evidence="4">The sequence shown here is derived from an EMBL/GenBank/DDBJ whole genome shotgun (WGS) entry which is preliminary data.</text>
</comment>
<dbReference type="InterPro" id="IPR053157">
    <property type="entry name" value="Sterol_Uptake_Regulator"/>
</dbReference>
<accession>A0AAN7ARZ9</accession>
<keyword evidence="5" id="KW-1185">Reference proteome</keyword>
<dbReference type="AlphaFoldDB" id="A0AAN7ARZ9"/>